<name>A0A381V8X7_9ZZZZ</name>
<dbReference type="GO" id="GO:0006753">
    <property type="term" value="P:nucleoside phosphate metabolic process"/>
    <property type="evidence" value="ECO:0007669"/>
    <property type="project" value="TreeGrafter"/>
</dbReference>
<accession>A0A381V8X7</accession>
<dbReference type="AlphaFoldDB" id="A0A381V8X7"/>
<dbReference type="EMBL" id="UINC01008176">
    <property type="protein sequence ID" value="SVA36845.1"/>
    <property type="molecule type" value="Genomic_DNA"/>
</dbReference>
<dbReference type="GO" id="GO:0019693">
    <property type="term" value="P:ribose phosphate metabolic process"/>
    <property type="evidence" value="ECO:0007669"/>
    <property type="project" value="TreeGrafter"/>
</dbReference>
<dbReference type="InterPro" id="IPR015797">
    <property type="entry name" value="NUDIX_hydrolase-like_dom_sf"/>
</dbReference>
<organism evidence="3">
    <name type="scientific">marine metagenome</name>
    <dbReference type="NCBI Taxonomy" id="408172"/>
    <lineage>
        <taxon>unclassified sequences</taxon>
        <taxon>metagenomes</taxon>
        <taxon>ecological metagenomes</taxon>
    </lineage>
</organism>
<reference evidence="3" key="1">
    <citation type="submission" date="2018-05" db="EMBL/GenBank/DDBJ databases">
        <authorList>
            <person name="Lanie J.A."/>
            <person name="Ng W.-L."/>
            <person name="Kazmierczak K.M."/>
            <person name="Andrzejewski T.M."/>
            <person name="Davidsen T.M."/>
            <person name="Wayne K.J."/>
            <person name="Tettelin H."/>
            <person name="Glass J.I."/>
            <person name="Rusch D."/>
            <person name="Podicherti R."/>
            <person name="Tsui H.-C.T."/>
            <person name="Winkler M.E."/>
        </authorList>
    </citation>
    <scope>NUCLEOTIDE SEQUENCE</scope>
</reference>
<dbReference type="CDD" id="cd18888">
    <property type="entry name" value="NUDIX_ADPRase_Nudt5"/>
    <property type="match status" value="1"/>
</dbReference>
<evidence type="ECO:0000259" key="2">
    <source>
        <dbReference type="PROSITE" id="PS51462"/>
    </source>
</evidence>
<dbReference type="InterPro" id="IPR020084">
    <property type="entry name" value="NUDIX_hydrolase_CS"/>
</dbReference>
<dbReference type="SUPFAM" id="SSF55811">
    <property type="entry name" value="Nudix"/>
    <property type="match status" value="1"/>
</dbReference>
<dbReference type="Gene3D" id="3.90.79.10">
    <property type="entry name" value="Nucleoside Triphosphate Pyrophosphohydrolase"/>
    <property type="match status" value="1"/>
</dbReference>
<dbReference type="PANTHER" id="PTHR11839">
    <property type="entry name" value="UDP/ADP-SUGAR PYROPHOSPHATASE"/>
    <property type="match status" value="1"/>
</dbReference>
<dbReference type="PROSITE" id="PS00893">
    <property type="entry name" value="NUDIX_BOX"/>
    <property type="match status" value="1"/>
</dbReference>
<dbReference type="PROSITE" id="PS51462">
    <property type="entry name" value="NUDIX"/>
    <property type="match status" value="1"/>
</dbReference>
<protein>
    <recommendedName>
        <fullName evidence="2">Nudix hydrolase domain-containing protein</fullName>
    </recommendedName>
</protein>
<proteinExistence type="predicted"/>
<dbReference type="PANTHER" id="PTHR11839:SF1">
    <property type="entry name" value="ADP-SUGAR PYROPHOSPHATASE"/>
    <property type="match status" value="1"/>
</dbReference>
<dbReference type="InterPro" id="IPR020476">
    <property type="entry name" value="Nudix_hydrolase"/>
</dbReference>
<keyword evidence="1" id="KW-0378">Hydrolase</keyword>
<dbReference type="Pfam" id="PF00293">
    <property type="entry name" value="NUDIX"/>
    <property type="match status" value="1"/>
</dbReference>
<feature type="domain" description="Nudix hydrolase" evidence="2">
    <location>
        <begin position="51"/>
        <end position="189"/>
    </location>
</feature>
<dbReference type="GO" id="GO:0047631">
    <property type="term" value="F:ADP-ribose diphosphatase activity"/>
    <property type="evidence" value="ECO:0007669"/>
    <property type="project" value="TreeGrafter"/>
</dbReference>
<dbReference type="PRINTS" id="PR00502">
    <property type="entry name" value="NUDIXFAMILY"/>
</dbReference>
<gene>
    <name evidence="3" type="ORF">METZ01_LOCUS89699</name>
</gene>
<sequence>MSEIQTNNPPNAGTARVLDEQLLFRGNWAEIVEFSYEDDKKQVRKWEGLHRKHRAEAVIIVARMQPSGRFIIIRQFRPPTNSYILEFPAGLVDPGESQETTAIRELFEETGYVGTVENISPRLFSSPGILSETVSFVQVQVDENIAENLQPKPENEPGEFITVFVKSPDEIAEFFKQEKKQGVQFDVKLYTYFMVQGLL</sequence>
<evidence type="ECO:0000256" key="1">
    <source>
        <dbReference type="ARBA" id="ARBA00022801"/>
    </source>
</evidence>
<dbReference type="InterPro" id="IPR000086">
    <property type="entry name" value="NUDIX_hydrolase_dom"/>
</dbReference>
<evidence type="ECO:0000313" key="3">
    <source>
        <dbReference type="EMBL" id="SVA36845.1"/>
    </source>
</evidence>